<dbReference type="InterPro" id="IPR036291">
    <property type="entry name" value="NAD(P)-bd_dom_sf"/>
</dbReference>
<dbReference type="PANTHER" id="PTHR11645:SF0">
    <property type="entry name" value="PYRROLINE-5-CARBOXYLATE REDUCTASE 3"/>
    <property type="match status" value="1"/>
</dbReference>
<dbReference type="InterPro" id="IPR028939">
    <property type="entry name" value="P5C_Rdtase_cat_N"/>
</dbReference>
<evidence type="ECO:0000313" key="4">
    <source>
        <dbReference type="EMBL" id="SVB48510.1"/>
    </source>
</evidence>
<protein>
    <recommendedName>
        <fullName evidence="3">Pyrroline-5-carboxylate reductase catalytic N-terminal domain-containing protein</fullName>
    </recommendedName>
</protein>
<dbReference type="AlphaFoldDB" id="A0A382ECW7"/>
<dbReference type="SUPFAM" id="SSF51735">
    <property type="entry name" value="NAD(P)-binding Rossmann-fold domains"/>
    <property type="match status" value="1"/>
</dbReference>
<keyword evidence="2" id="KW-0560">Oxidoreductase</keyword>
<evidence type="ECO:0000256" key="1">
    <source>
        <dbReference type="ARBA" id="ARBA00005525"/>
    </source>
</evidence>
<gene>
    <name evidence="4" type="ORF">METZ01_LOCUS201364</name>
</gene>
<evidence type="ECO:0000259" key="3">
    <source>
        <dbReference type="Pfam" id="PF03807"/>
    </source>
</evidence>
<evidence type="ECO:0000256" key="2">
    <source>
        <dbReference type="ARBA" id="ARBA00023002"/>
    </source>
</evidence>
<dbReference type="PANTHER" id="PTHR11645">
    <property type="entry name" value="PYRROLINE-5-CARBOXYLATE REDUCTASE"/>
    <property type="match status" value="1"/>
</dbReference>
<dbReference type="Gene3D" id="3.40.50.720">
    <property type="entry name" value="NAD(P)-binding Rossmann-like Domain"/>
    <property type="match status" value="1"/>
</dbReference>
<name>A0A382ECW7_9ZZZZ</name>
<dbReference type="GO" id="GO:0004735">
    <property type="term" value="F:pyrroline-5-carboxylate reductase activity"/>
    <property type="evidence" value="ECO:0007669"/>
    <property type="project" value="TreeGrafter"/>
</dbReference>
<proteinExistence type="inferred from homology"/>
<dbReference type="EMBL" id="UINC01043866">
    <property type="protein sequence ID" value="SVB48510.1"/>
    <property type="molecule type" value="Genomic_DNA"/>
</dbReference>
<reference evidence="4" key="1">
    <citation type="submission" date="2018-05" db="EMBL/GenBank/DDBJ databases">
        <authorList>
            <person name="Lanie J.A."/>
            <person name="Ng W.-L."/>
            <person name="Kazmierczak K.M."/>
            <person name="Andrzejewski T.M."/>
            <person name="Davidsen T.M."/>
            <person name="Wayne K.J."/>
            <person name="Tettelin H."/>
            <person name="Glass J.I."/>
            <person name="Rusch D."/>
            <person name="Podicherti R."/>
            <person name="Tsui H.-C.T."/>
            <person name="Winkler M.E."/>
        </authorList>
    </citation>
    <scope>NUCLEOTIDE SEQUENCE</scope>
</reference>
<feature type="non-terminal residue" evidence="4">
    <location>
        <position position="105"/>
    </location>
</feature>
<comment type="similarity">
    <text evidence="1">Belongs to the pyrroline-5-carboxylate reductase family.</text>
</comment>
<dbReference type="Pfam" id="PF03807">
    <property type="entry name" value="F420_oxidored"/>
    <property type="match status" value="1"/>
</dbReference>
<organism evidence="4">
    <name type="scientific">marine metagenome</name>
    <dbReference type="NCBI Taxonomy" id="408172"/>
    <lineage>
        <taxon>unclassified sequences</taxon>
        <taxon>metagenomes</taxon>
        <taxon>ecological metagenomes</taxon>
    </lineage>
</organism>
<dbReference type="GO" id="GO:0055129">
    <property type="term" value="P:L-proline biosynthetic process"/>
    <property type="evidence" value="ECO:0007669"/>
    <property type="project" value="TreeGrafter"/>
</dbReference>
<accession>A0A382ECW7</accession>
<feature type="domain" description="Pyrroline-5-carboxylate reductase catalytic N-terminal" evidence="3">
    <location>
        <begin position="3"/>
        <end position="84"/>
    </location>
</feature>
<sequence>MLKILLVGCGRMGEALANGWLNQGRDPAGIWVVEPNQKSARKLIAKGVRFYLAPDQLPPEDTPNVVIFAVKPQVMDEVVPSYTRFAGTTMFASIAAGRTIEYLET</sequence>